<reference evidence="2 3" key="1">
    <citation type="submission" date="2020-08" db="EMBL/GenBank/DDBJ databases">
        <title>Whole genome shotgun sequence of Actinoplanes ianthinogenes NBRC 13996.</title>
        <authorList>
            <person name="Komaki H."/>
            <person name="Tamura T."/>
        </authorList>
    </citation>
    <scope>NUCLEOTIDE SEQUENCE [LARGE SCALE GENOMIC DNA]</scope>
    <source>
        <strain evidence="2 3">NBRC 13996</strain>
    </source>
</reference>
<dbReference type="EMBL" id="AP023356">
    <property type="protein sequence ID" value="BCJ44473.1"/>
    <property type="molecule type" value="Genomic_DNA"/>
</dbReference>
<evidence type="ECO:0000313" key="2">
    <source>
        <dbReference type="EMBL" id="BCJ44473.1"/>
    </source>
</evidence>
<dbReference type="RefSeq" id="WP_189329347.1">
    <property type="nucleotide sequence ID" value="NZ_AP023356.1"/>
</dbReference>
<gene>
    <name evidence="2" type="ORF">Aiant_51300</name>
</gene>
<keyword evidence="1" id="KW-0812">Transmembrane</keyword>
<dbReference type="Proteomes" id="UP000676967">
    <property type="component" value="Chromosome"/>
</dbReference>
<keyword evidence="1" id="KW-1133">Transmembrane helix</keyword>
<keyword evidence="1" id="KW-0472">Membrane</keyword>
<name>A0ABN6CH69_9ACTN</name>
<protein>
    <submittedName>
        <fullName evidence="2">Uncharacterized protein</fullName>
    </submittedName>
</protein>
<keyword evidence="3" id="KW-1185">Reference proteome</keyword>
<sequence length="74" mass="7849">MTGIWLATYDFFAPVNLIGALLVLIAVVLRPRLGRLSRLTADAQELDRATAPALFATIERVATAIGAPMPGGGW</sequence>
<proteinExistence type="predicted"/>
<accession>A0ABN6CH69</accession>
<evidence type="ECO:0000313" key="3">
    <source>
        <dbReference type="Proteomes" id="UP000676967"/>
    </source>
</evidence>
<evidence type="ECO:0000256" key="1">
    <source>
        <dbReference type="SAM" id="Phobius"/>
    </source>
</evidence>
<feature type="transmembrane region" description="Helical" evidence="1">
    <location>
        <begin position="6"/>
        <end position="29"/>
    </location>
</feature>
<organism evidence="2 3">
    <name type="scientific">Actinoplanes ianthinogenes</name>
    <dbReference type="NCBI Taxonomy" id="122358"/>
    <lineage>
        <taxon>Bacteria</taxon>
        <taxon>Bacillati</taxon>
        <taxon>Actinomycetota</taxon>
        <taxon>Actinomycetes</taxon>
        <taxon>Micromonosporales</taxon>
        <taxon>Micromonosporaceae</taxon>
        <taxon>Actinoplanes</taxon>
    </lineage>
</organism>